<gene>
    <name evidence="2" type="ORF">F0919_13830</name>
</gene>
<dbReference type="EMBL" id="VWSH01000003">
    <property type="protein sequence ID" value="KAA5533614.1"/>
    <property type="molecule type" value="Genomic_DNA"/>
</dbReference>
<dbReference type="InterPro" id="IPR036188">
    <property type="entry name" value="FAD/NAD-bd_sf"/>
</dbReference>
<dbReference type="Pfam" id="PF01266">
    <property type="entry name" value="DAO"/>
    <property type="match status" value="1"/>
</dbReference>
<accession>A0A5M6CEL4</accession>
<keyword evidence="3" id="KW-1185">Reference proteome</keyword>
<dbReference type="PANTHER" id="PTHR13847">
    <property type="entry name" value="SARCOSINE DEHYDROGENASE-RELATED"/>
    <property type="match status" value="1"/>
</dbReference>
<dbReference type="AlphaFoldDB" id="A0A5M6CEL4"/>
<comment type="caution">
    <text evidence="2">The sequence shown here is derived from an EMBL/GenBank/DDBJ whole genome shotgun (WGS) entry which is preliminary data.</text>
</comment>
<evidence type="ECO:0000259" key="1">
    <source>
        <dbReference type="Pfam" id="PF01266"/>
    </source>
</evidence>
<name>A0A5M6CEL4_9BACT</name>
<dbReference type="SUPFAM" id="SSF51971">
    <property type="entry name" value="Nucleotide-binding domain"/>
    <property type="match status" value="1"/>
</dbReference>
<feature type="domain" description="FAD dependent oxidoreductase" evidence="1">
    <location>
        <begin position="5"/>
        <end position="326"/>
    </location>
</feature>
<dbReference type="Gene3D" id="3.50.50.60">
    <property type="entry name" value="FAD/NAD(P)-binding domain"/>
    <property type="match status" value="1"/>
</dbReference>
<dbReference type="InterPro" id="IPR006076">
    <property type="entry name" value="FAD-dep_OxRdtase"/>
</dbReference>
<evidence type="ECO:0000313" key="2">
    <source>
        <dbReference type="EMBL" id="KAA5533614.1"/>
    </source>
</evidence>
<reference evidence="2 3" key="1">
    <citation type="submission" date="2019-09" db="EMBL/GenBank/DDBJ databases">
        <title>Genome sequence and assembly of Taibaiella sp.</title>
        <authorList>
            <person name="Chhetri G."/>
        </authorList>
    </citation>
    <scope>NUCLEOTIDE SEQUENCE [LARGE SCALE GENOMIC DNA]</scope>
    <source>
        <strain evidence="2 3">KVB11</strain>
    </source>
</reference>
<evidence type="ECO:0000313" key="3">
    <source>
        <dbReference type="Proteomes" id="UP000323632"/>
    </source>
</evidence>
<dbReference type="GO" id="GO:0005737">
    <property type="term" value="C:cytoplasm"/>
    <property type="evidence" value="ECO:0007669"/>
    <property type="project" value="TreeGrafter"/>
</dbReference>
<organism evidence="2 3">
    <name type="scientific">Taibaiella lutea</name>
    <dbReference type="NCBI Taxonomy" id="2608001"/>
    <lineage>
        <taxon>Bacteria</taxon>
        <taxon>Pseudomonadati</taxon>
        <taxon>Bacteroidota</taxon>
        <taxon>Chitinophagia</taxon>
        <taxon>Chitinophagales</taxon>
        <taxon>Chitinophagaceae</taxon>
        <taxon>Taibaiella</taxon>
    </lineage>
</organism>
<dbReference type="Gene3D" id="3.30.9.10">
    <property type="entry name" value="D-Amino Acid Oxidase, subunit A, domain 2"/>
    <property type="match status" value="1"/>
</dbReference>
<dbReference type="RefSeq" id="WP_150033361.1">
    <property type="nucleotide sequence ID" value="NZ_VWSH01000003.1"/>
</dbReference>
<sequence length="338" mass="38225">MIQTDFLIIGQGIAGTLLSLELIKHGKKVLVIDKENPYKSSLVAGAVLNPMAGKHWSPSPQAALFLPKAHGVYSNIEKLLSISILQETKLYVFHESEEKQLQFEQKQELFPQYLSIADSESPYFNALYCCGIISGVSVINAPLLLSSVKSYLLAQDAFIEEDFDENLLEIEEDKVHYKNISASKIIFCNGVSAATGRFFQSLPFTKNRGEVLMLDIPALPEDAVYHQKLRLVPKGNHQFWCGSNYKWDFEDLLPDEQWRKESEAELKSWLKIPFEIKNHIVAQRPTTAGQIPFVGFHPEYKTIAIFNGLGTRGFSSGPYWANELAQKLLDPNYLIRKL</sequence>
<proteinExistence type="predicted"/>
<dbReference type="Proteomes" id="UP000323632">
    <property type="component" value="Unassembled WGS sequence"/>
</dbReference>
<protein>
    <submittedName>
        <fullName evidence="2">FAD-binding oxidoreductase</fullName>
    </submittedName>
</protein>